<evidence type="ECO:0000313" key="1">
    <source>
        <dbReference type="EMBL" id="MQP11634.1"/>
    </source>
</evidence>
<proteinExistence type="predicted"/>
<accession>A0A6A7WAY2</accession>
<dbReference type="AlphaFoldDB" id="A0A6A7WAY2"/>
<keyword evidence="2" id="KW-1185">Reference proteome</keyword>
<gene>
    <name evidence="1" type="ORF">F7D20_06595</name>
</gene>
<dbReference type="RefSeq" id="WP_022251322.1">
    <property type="nucleotide sequence ID" value="NZ_VZAD01000056.1"/>
</dbReference>
<dbReference type="Pfam" id="PF13711">
    <property type="entry name" value="DUF4160"/>
    <property type="match status" value="1"/>
</dbReference>
<dbReference type="Proteomes" id="UP000384372">
    <property type="component" value="Unassembled WGS sequence"/>
</dbReference>
<sequence length="85" mass="10300">MPEISHFYGIVIYMYVSEHNPPHFHVWYNDYKAIVTIEEGIVKGSIPRRALTLVYEWLDLHKRELMENWELLREFKSPNKIKPLE</sequence>
<comment type="caution">
    <text evidence="1">The sequence shown here is derived from an EMBL/GenBank/DDBJ whole genome shotgun (WGS) entry which is preliminary data.</text>
</comment>
<organism evidence="1 2">
    <name type="scientific">Segatella copri</name>
    <dbReference type="NCBI Taxonomy" id="165179"/>
    <lineage>
        <taxon>Bacteria</taxon>
        <taxon>Pseudomonadati</taxon>
        <taxon>Bacteroidota</taxon>
        <taxon>Bacteroidia</taxon>
        <taxon>Bacteroidales</taxon>
        <taxon>Prevotellaceae</taxon>
        <taxon>Segatella</taxon>
    </lineage>
</organism>
<reference evidence="1 2" key="1">
    <citation type="submission" date="2019-09" db="EMBL/GenBank/DDBJ databases">
        <title>Distinct polysaccharide growth profiles of human intestinal Prevotella copri isolates.</title>
        <authorList>
            <person name="Fehlner-Peach H."/>
            <person name="Magnabosco C."/>
            <person name="Raghavan V."/>
            <person name="Scher J.U."/>
            <person name="Tett A."/>
            <person name="Cox L.M."/>
            <person name="Gottsegen C."/>
            <person name="Watters A."/>
            <person name="Wiltshire- Gordon J.D."/>
            <person name="Segata N."/>
            <person name="Bonneau R."/>
            <person name="Littman D.R."/>
        </authorList>
    </citation>
    <scope>NUCLEOTIDE SEQUENCE [LARGE SCALE GENOMIC DNA]</scope>
    <source>
        <strain evidence="2">iAQ1173</strain>
    </source>
</reference>
<dbReference type="InterPro" id="IPR025427">
    <property type="entry name" value="DUF4160"/>
</dbReference>
<protein>
    <submittedName>
        <fullName evidence="1">DUF4160 domain-containing protein</fullName>
    </submittedName>
</protein>
<dbReference type="OrthoDB" id="122670at2"/>
<dbReference type="EMBL" id="VZAD01000056">
    <property type="protein sequence ID" value="MQP11634.1"/>
    <property type="molecule type" value="Genomic_DNA"/>
</dbReference>
<evidence type="ECO:0000313" key="2">
    <source>
        <dbReference type="Proteomes" id="UP000384372"/>
    </source>
</evidence>
<name>A0A6A7WAY2_9BACT</name>